<dbReference type="PANTHER" id="PTHR30055">
    <property type="entry name" value="HTH-TYPE TRANSCRIPTIONAL REGULATOR RUTR"/>
    <property type="match status" value="1"/>
</dbReference>
<keyword evidence="1" id="KW-0805">Transcription regulation</keyword>
<keyword evidence="3" id="KW-0804">Transcription</keyword>
<dbReference type="PROSITE" id="PS50977">
    <property type="entry name" value="HTH_TETR_2"/>
    <property type="match status" value="1"/>
</dbReference>
<organism evidence="6 7">
    <name type="scientific">Mesoterricola silvestris</name>
    <dbReference type="NCBI Taxonomy" id="2927979"/>
    <lineage>
        <taxon>Bacteria</taxon>
        <taxon>Pseudomonadati</taxon>
        <taxon>Acidobacteriota</taxon>
        <taxon>Holophagae</taxon>
        <taxon>Holophagales</taxon>
        <taxon>Holophagaceae</taxon>
        <taxon>Mesoterricola</taxon>
    </lineage>
</organism>
<dbReference type="RefSeq" id="WP_316412728.1">
    <property type="nucleotide sequence ID" value="NZ_AP027080.1"/>
</dbReference>
<keyword evidence="2 4" id="KW-0238">DNA-binding</keyword>
<evidence type="ECO:0000259" key="5">
    <source>
        <dbReference type="PROSITE" id="PS50977"/>
    </source>
</evidence>
<dbReference type="GO" id="GO:0003700">
    <property type="term" value="F:DNA-binding transcription factor activity"/>
    <property type="evidence" value="ECO:0007669"/>
    <property type="project" value="TreeGrafter"/>
</dbReference>
<dbReference type="InterPro" id="IPR001647">
    <property type="entry name" value="HTH_TetR"/>
</dbReference>
<dbReference type="Gene3D" id="1.10.357.10">
    <property type="entry name" value="Tetracycline Repressor, domain 2"/>
    <property type="match status" value="1"/>
</dbReference>
<keyword evidence="7" id="KW-1185">Reference proteome</keyword>
<sequence length="206" mass="23512">MNVRREKERHQRRELLLEAAGRVFGRKPFDEATMQEVAAEAEIGMQGLYEHFASKQELYEQVVQARAESFHLRAGAALAARGGSPLDRIEALAQVYAESFQDRPFSLPTFVRDRVQFDWGFDSRFIPSLGEIYREERARLKDLVQEALDQGLLRPLDPEFLTQLAMEVIQASLHFAHNRVPREDAGATVARAMECLLRGVAREVRS</sequence>
<gene>
    <name evidence="6" type="ORF">METEAL_32310</name>
</gene>
<dbReference type="SUPFAM" id="SSF46689">
    <property type="entry name" value="Homeodomain-like"/>
    <property type="match status" value="1"/>
</dbReference>
<feature type="DNA-binding region" description="H-T-H motif" evidence="4">
    <location>
        <begin position="33"/>
        <end position="52"/>
    </location>
</feature>
<dbReference type="InterPro" id="IPR050109">
    <property type="entry name" value="HTH-type_TetR-like_transc_reg"/>
</dbReference>
<reference evidence="7" key="1">
    <citation type="journal article" date="2023" name="Int. J. Syst. Evol. Microbiol.">
        <title>Mesoterricola silvestris gen. nov., sp. nov., Mesoterricola sediminis sp. nov., Geothrix oryzae sp. nov., Geothrix edaphica sp. nov., Geothrix rubra sp. nov., and Geothrix limicola sp. nov., six novel members of Acidobacteriota isolated from soils.</title>
        <authorList>
            <person name="Itoh H."/>
            <person name="Sugisawa Y."/>
            <person name="Mise K."/>
            <person name="Xu Z."/>
            <person name="Kuniyasu M."/>
            <person name="Ushijima N."/>
            <person name="Kawano K."/>
            <person name="Kobayashi E."/>
            <person name="Shiratori Y."/>
            <person name="Masuda Y."/>
            <person name="Senoo K."/>
        </authorList>
    </citation>
    <scope>NUCLEOTIDE SEQUENCE [LARGE SCALE GENOMIC DNA]</scope>
    <source>
        <strain evidence="7">W79</strain>
    </source>
</reference>
<dbReference type="KEGG" id="msil:METEAL_32310"/>
<dbReference type="PRINTS" id="PR00455">
    <property type="entry name" value="HTHTETR"/>
</dbReference>
<evidence type="ECO:0000256" key="4">
    <source>
        <dbReference type="PROSITE-ProRule" id="PRU00335"/>
    </source>
</evidence>
<dbReference type="PANTHER" id="PTHR30055:SF234">
    <property type="entry name" value="HTH-TYPE TRANSCRIPTIONAL REGULATOR BETI"/>
    <property type="match status" value="1"/>
</dbReference>
<dbReference type="GO" id="GO:0000976">
    <property type="term" value="F:transcription cis-regulatory region binding"/>
    <property type="evidence" value="ECO:0007669"/>
    <property type="project" value="TreeGrafter"/>
</dbReference>
<evidence type="ECO:0000313" key="7">
    <source>
        <dbReference type="Proteomes" id="UP001238179"/>
    </source>
</evidence>
<dbReference type="AlphaFoldDB" id="A0AA48GU18"/>
<proteinExistence type="predicted"/>
<dbReference type="Pfam" id="PF00440">
    <property type="entry name" value="TetR_N"/>
    <property type="match status" value="1"/>
</dbReference>
<evidence type="ECO:0000256" key="1">
    <source>
        <dbReference type="ARBA" id="ARBA00023015"/>
    </source>
</evidence>
<evidence type="ECO:0000256" key="2">
    <source>
        <dbReference type="ARBA" id="ARBA00023125"/>
    </source>
</evidence>
<feature type="domain" description="HTH tetR-type" evidence="5">
    <location>
        <begin position="10"/>
        <end position="70"/>
    </location>
</feature>
<dbReference type="SUPFAM" id="SSF48498">
    <property type="entry name" value="Tetracyclin repressor-like, C-terminal domain"/>
    <property type="match status" value="1"/>
</dbReference>
<protein>
    <recommendedName>
        <fullName evidence="5">HTH tetR-type domain-containing protein</fullName>
    </recommendedName>
</protein>
<evidence type="ECO:0000256" key="3">
    <source>
        <dbReference type="ARBA" id="ARBA00023163"/>
    </source>
</evidence>
<dbReference type="InterPro" id="IPR036271">
    <property type="entry name" value="Tet_transcr_reg_TetR-rel_C_sf"/>
</dbReference>
<dbReference type="InterPro" id="IPR009057">
    <property type="entry name" value="Homeodomain-like_sf"/>
</dbReference>
<dbReference type="Gene3D" id="1.10.10.60">
    <property type="entry name" value="Homeodomain-like"/>
    <property type="match status" value="1"/>
</dbReference>
<evidence type="ECO:0000313" key="6">
    <source>
        <dbReference type="EMBL" id="BDU74057.1"/>
    </source>
</evidence>
<accession>A0AA48GU18</accession>
<name>A0AA48GU18_9BACT</name>
<dbReference type="Proteomes" id="UP001238179">
    <property type="component" value="Chromosome"/>
</dbReference>
<dbReference type="EMBL" id="AP027080">
    <property type="protein sequence ID" value="BDU74057.1"/>
    <property type="molecule type" value="Genomic_DNA"/>
</dbReference>